<proteinExistence type="predicted"/>
<evidence type="ECO:0000313" key="2">
    <source>
        <dbReference type="Proteomes" id="UP001172386"/>
    </source>
</evidence>
<dbReference type="EMBL" id="JAPDRQ010000227">
    <property type="protein sequence ID" value="KAJ9651948.1"/>
    <property type="molecule type" value="Genomic_DNA"/>
</dbReference>
<keyword evidence="2" id="KW-1185">Reference proteome</keyword>
<reference evidence="1" key="1">
    <citation type="submission" date="2022-10" db="EMBL/GenBank/DDBJ databases">
        <title>Culturing micro-colonial fungi from biological soil crusts in the Mojave desert and describing Neophaeococcomyces mojavensis, and introducing the new genera and species Taxawa tesnikishii.</title>
        <authorList>
            <person name="Kurbessoian T."/>
            <person name="Stajich J.E."/>
        </authorList>
    </citation>
    <scope>NUCLEOTIDE SEQUENCE</scope>
    <source>
        <strain evidence="1">JES_112</strain>
    </source>
</reference>
<protein>
    <submittedName>
        <fullName evidence="1">Uncharacterized protein</fullName>
    </submittedName>
</protein>
<gene>
    <name evidence="1" type="ORF">H2198_008811</name>
</gene>
<accession>A0ACC2ZWC4</accession>
<dbReference type="Proteomes" id="UP001172386">
    <property type="component" value="Unassembled WGS sequence"/>
</dbReference>
<evidence type="ECO:0000313" key="1">
    <source>
        <dbReference type="EMBL" id="KAJ9651948.1"/>
    </source>
</evidence>
<name>A0ACC2ZWC4_9EURO</name>
<sequence>MALSRGMSTMSIDNKSENPIQLLDLSSEILVNIFKHYFPTWSAYIYNHPFKRDADYFMLFGIPSGALIFTCSTISPLAKSAIRERFDGRIVDVSDTSPWSNGNLVPFSKVESLVKSFGIRIQTLERPKWKWNTGPSVLNNVWHMFPRLKQTRIMLDNLNQIPGSNLVRFLLDCNLADLVEGNLDVKLINVLGQEGGIVDHMLQDYPMAKDIKSCVEFSTVAIYPKLKLDEASGVRSYRYHGERKHKLIIEVEVEGRKIAKVRTSVLRELGEGFEASLDEVGGLTYHEAYGF</sequence>
<comment type="caution">
    <text evidence="1">The sequence shown here is derived from an EMBL/GenBank/DDBJ whole genome shotgun (WGS) entry which is preliminary data.</text>
</comment>
<organism evidence="1 2">
    <name type="scientific">Neophaeococcomyces mojaviensis</name>
    <dbReference type="NCBI Taxonomy" id="3383035"/>
    <lineage>
        <taxon>Eukaryota</taxon>
        <taxon>Fungi</taxon>
        <taxon>Dikarya</taxon>
        <taxon>Ascomycota</taxon>
        <taxon>Pezizomycotina</taxon>
        <taxon>Eurotiomycetes</taxon>
        <taxon>Chaetothyriomycetidae</taxon>
        <taxon>Chaetothyriales</taxon>
        <taxon>Chaetothyriales incertae sedis</taxon>
        <taxon>Neophaeococcomyces</taxon>
    </lineage>
</organism>